<organism evidence="3 4">
    <name type="scientific">Actinacidiphila acididurans</name>
    <dbReference type="NCBI Taxonomy" id="2784346"/>
    <lineage>
        <taxon>Bacteria</taxon>
        <taxon>Bacillati</taxon>
        <taxon>Actinomycetota</taxon>
        <taxon>Actinomycetes</taxon>
        <taxon>Kitasatosporales</taxon>
        <taxon>Streptomycetaceae</taxon>
        <taxon>Actinacidiphila</taxon>
    </lineage>
</organism>
<gene>
    <name evidence="3" type="ORF">ITX44_02285</name>
</gene>
<evidence type="ECO:0000256" key="1">
    <source>
        <dbReference type="SAM" id="MobiDB-lite"/>
    </source>
</evidence>
<feature type="compositionally biased region" description="Low complexity" evidence="1">
    <location>
        <begin position="347"/>
        <end position="381"/>
    </location>
</feature>
<dbReference type="Proteomes" id="UP000749040">
    <property type="component" value="Unassembled WGS sequence"/>
</dbReference>
<feature type="compositionally biased region" description="Low complexity" evidence="1">
    <location>
        <begin position="232"/>
        <end position="254"/>
    </location>
</feature>
<evidence type="ECO:0000256" key="2">
    <source>
        <dbReference type="SAM" id="Phobius"/>
    </source>
</evidence>
<evidence type="ECO:0008006" key="5">
    <source>
        <dbReference type="Google" id="ProtNLM"/>
    </source>
</evidence>
<dbReference type="EMBL" id="JADKYB010000001">
    <property type="protein sequence ID" value="MBM9503373.1"/>
    <property type="molecule type" value="Genomic_DNA"/>
</dbReference>
<keyword evidence="2" id="KW-0472">Membrane</keyword>
<feature type="transmembrane region" description="Helical" evidence="2">
    <location>
        <begin position="393"/>
        <end position="412"/>
    </location>
</feature>
<name>A0ABS2TJ48_9ACTN</name>
<proteinExistence type="predicted"/>
<comment type="caution">
    <text evidence="3">The sequence shown here is derived from an EMBL/GenBank/DDBJ whole genome shotgun (WGS) entry which is preliminary data.</text>
</comment>
<accession>A0ABS2TJ48</accession>
<keyword evidence="4" id="KW-1185">Reference proteome</keyword>
<sequence length="420" mass="42368">MSPFAVRRGWPRAAGRIRERSVLRGRGRPAYGHAPRHGRARPALLLGVLGVLALLLCPAVPAGAVPGPPTQSAYSFTDFTADPAATDYDHRTVSLSGTLVTQPVPGAPTVPAGGQTVDLVAGAAGPAQPLDGAGTDGLDPLGTVTTDEAGNFSFGPARLPAGPTAATGPTDITVFALRRSEGGGFGDWDAQTRLTVTATPSKARLTVDWALGTPGIAGRTVTVQGVLERSAAADTAGTGDPATGATPSAGTPDGSWLPLPGMRVRVDYRVNGATAVERIARTGTDGRFAVTFTATADGTATTSVSAPADPYLDLGQGTSVSHAVSVPAPPPTAVPTRTQPVPVVTHTRPTAPAGTRPAATHSPVPASPTVSTPAPAPTTAPERLAVSGGTPRMAFLTGGSTLIAAGLLLVVVRRRIRTEH</sequence>
<dbReference type="RefSeq" id="WP_205355223.1">
    <property type="nucleotide sequence ID" value="NZ_JADKYB010000001.1"/>
</dbReference>
<protein>
    <recommendedName>
        <fullName evidence="5">Gram-positive cocci surface proteins LPxTG domain-containing protein</fullName>
    </recommendedName>
</protein>
<keyword evidence="2" id="KW-0812">Transmembrane</keyword>
<evidence type="ECO:0000313" key="3">
    <source>
        <dbReference type="EMBL" id="MBM9503373.1"/>
    </source>
</evidence>
<reference evidence="3 4" key="1">
    <citation type="submission" date="2021-01" db="EMBL/GenBank/DDBJ databases">
        <title>Streptomyces acididurans sp. nov., isolated from a peat swamp forest soil.</title>
        <authorList>
            <person name="Chantavorakit T."/>
            <person name="Duangmal K."/>
        </authorList>
    </citation>
    <scope>NUCLEOTIDE SEQUENCE [LARGE SCALE GENOMIC DNA]</scope>
    <source>
        <strain evidence="3 4">KK5PA1</strain>
    </source>
</reference>
<evidence type="ECO:0000313" key="4">
    <source>
        <dbReference type="Proteomes" id="UP000749040"/>
    </source>
</evidence>
<feature type="region of interest" description="Disordered" evidence="1">
    <location>
        <begin position="347"/>
        <end position="386"/>
    </location>
</feature>
<keyword evidence="2" id="KW-1133">Transmembrane helix</keyword>
<feature type="region of interest" description="Disordered" evidence="1">
    <location>
        <begin position="232"/>
        <end position="259"/>
    </location>
</feature>